<dbReference type="Pfam" id="PF14559">
    <property type="entry name" value="TPR_19"/>
    <property type="match status" value="1"/>
</dbReference>
<dbReference type="Proteomes" id="UP001058124">
    <property type="component" value="Unassembled WGS sequence"/>
</dbReference>
<dbReference type="InterPro" id="IPR011990">
    <property type="entry name" value="TPR-like_helical_dom_sf"/>
</dbReference>
<name>A0AAV5N1R3_9GAMM</name>
<dbReference type="EMBL" id="BRLH01000003">
    <property type="protein sequence ID" value="GKX55458.1"/>
    <property type="molecule type" value="Genomic_DNA"/>
</dbReference>
<reference evidence="1" key="1">
    <citation type="submission" date="2022-06" db="EMBL/GenBank/DDBJ databases">
        <title>Draft genome sequences of Leminorella grimontii str. JCM5902.</title>
        <authorList>
            <person name="Wakabayashi Y."/>
            <person name="Kojima K."/>
        </authorList>
    </citation>
    <scope>NUCLEOTIDE SEQUENCE</scope>
    <source>
        <strain evidence="1">JCM 5902</strain>
    </source>
</reference>
<protein>
    <recommendedName>
        <fullName evidence="3">Tetratricopeptide repeat protein</fullName>
    </recommendedName>
</protein>
<dbReference type="Gene3D" id="1.25.40.10">
    <property type="entry name" value="Tetratricopeptide repeat domain"/>
    <property type="match status" value="1"/>
</dbReference>
<sequence>MRPVQNNRAKQEQRFLQLASQFKEAMRQANYQQGKALAEATLKIMPKNPDVQASYALCLMRTGEYEKAYKIYRRLIDTTAPERLPTTTLDGMAEASGWLNRLEDVKRYGLMSLERADCVFGRGKAYTIPTEAPPTFNPNNPEENVISFTLFGAAPRYCETAVMNANVSKTLLPSWQSRFYLDDTVPESVQTRLRQAGATVIRVEEEVKKALPPLMWRFLVINDPKIKRYIIRDADSLLSEREQAAIEEWIHGDSWYHHIRDYFTHTELILAGLWGGCHNENIPSVVEMTRDYLAKRPAHERFVDQYFLREYLWPTVKQSLLSHDDIFGFHHAKPFPAHPPIRWKTKRFHVGSNASYQLAEVNSPLADGEMQTWEILDENGVRQCVYRSKVHSGAWREYLPFFILEHINDGKWSIRNTGT</sequence>
<evidence type="ECO:0000313" key="2">
    <source>
        <dbReference type="Proteomes" id="UP001058124"/>
    </source>
</evidence>
<comment type="caution">
    <text evidence="1">The sequence shown here is derived from an EMBL/GenBank/DDBJ whole genome shotgun (WGS) entry which is preliminary data.</text>
</comment>
<evidence type="ECO:0008006" key="3">
    <source>
        <dbReference type="Google" id="ProtNLM"/>
    </source>
</evidence>
<gene>
    <name evidence="1" type="ORF">SOASR030_15700</name>
</gene>
<keyword evidence="2" id="KW-1185">Reference proteome</keyword>
<dbReference type="SUPFAM" id="SSF48452">
    <property type="entry name" value="TPR-like"/>
    <property type="match status" value="1"/>
</dbReference>
<evidence type="ECO:0000313" key="1">
    <source>
        <dbReference type="EMBL" id="GKX55458.1"/>
    </source>
</evidence>
<organism evidence="1 2">
    <name type="scientific">Leminorella grimontii</name>
    <dbReference type="NCBI Taxonomy" id="82981"/>
    <lineage>
        <taxon>Bacteria</taxon>
        <taxon>Pseudomonadati</taxon>
        <taxon>Pseudomonadota</taxon>
        <taxon>Gammaproteobacteria</taxon>
        <taxon>Enterobacterales</taxon>
        <taxon>Budviciaceae</taxon>
        <taxon>Leminorella</taxon>
    </lineage>
</organism>
<dbReference type="AlphaFoldDB" id="A0AAV5N1R3"/>
<proteinExistence type="predicted"/>
<accession>A0AAV5N1R3</accession>
<dbReference type="RefSeq" id="WP_027275685.1">
    <property type="nucleotide sequence ID" value="NZ_BRLH01000003.1"/>
</dbReference>